<organism evidence="2 3">
    <name type="scientific">Liparis tanakae</name>
    <name type="common">Tanaka's snailfish</name>
    <dbReference type="NCBI Taxonomy" id="230148"/>
    <lineage>
        <taxon>Eukaryota</taxon>
        <taxon>Metazoa</taxon>
        <taxon>Chordata</taxon>
        <taxon>Craniata</taxon>
        <taxon>Vertebrata</taxon>
        <taxon>Euteleostomi</taxon>
        <taxon>Actinopterygii</taxon>
        <taxon>Neopterygii</taxon>
        <taxon>Teleostei</taxon>
        <taxon>Neoteleostei</taxon>
        <taxon>Acanthomorphata</taxon>
        <taxon>Eupercaria</taxon>
        <taxon>Perciformes</taxon>
        <taxon>Cottioidei</taxon>
        <taxon>Cottales</taxon>
        <taxon>Liparidae</taxon>
        <taxon>Liparis</taxon>
    </lineage>
</organism>
<dbReference type="EMBL" id="SRLO01000002">
    <property type="protein sequence ID" value="TNN89251.1"/>
    <property type="molecule type" value="Genomic_DNA"/>
</dbReference>
<accession>A0A4Z2JH13</accession>
<evidence type="ECO:0000313" key="3">
    <source>
        <dbReference type="Proteomes" id="UP000314294"/>
    </source>
</evidence>
<evidence type="ECO:0000256" key="1">
    <source>
        <dbReference type="SAM" id="MobiDB-lite"/>
    </source>
</evidence>
<sequence length="67" mass="7929">MKMGMRKKRRREKKEERDDVGDGIEEYGECTKRRRKKISQEWVEDFVFCTPAIVNGLISNVRPQNGV</sequence>
<evidence type="ECO:0000313" key="2">
    <source>
        <dbReference type="EMBL" id="TNN89251.1"/>
    </source>
</evidence>
<feature type="region of interest" description="Disordered" evidence="1">
    <location>
        <begin position="1"/>
        <end position="24"/>
    </location>
</feature>
<protein>
    <submittedName>
        <fullName evidence="2">Uncharacterized protein</fullName>
    </submittedName>
</protein>
<reference evidence="2 3" key="1">
    <citation type="submission" date="2019-03" db="EMBL/GenBank/DDBJ databases">
        <title>First draft genome of Liparis tanakae, snailfish: a comprehensive survey of snailfish specific genes.</title>
        <authorList>
            <person name="Kim W."/>
            <person name="Song I."/>
            <person name="Jeong J.-H."/>
            <person name="Kim D."/>
            <person name="Kim S."/>
            <person name="Ryu S."/>
            <person name="Song J.Y."/>
            <person name="Lee S.K."/>
        </authorList>
    </citation>
    <scope>NUCLEOTIDE SEQUENCE [LARGE SCALE GENOMIC DNA]</scope>
    <source>
        <tissue evidence="2">Muscle</tissue>
    </source>
</reference>
<dbReference type="Proteomes" id="UP000314294">
    <property type="component" value="Unassembled WGS sequence"/>
</dbReference>
<dbReference type="AlphaFoldDB" id="A0A4Z2JH13"/>
<name>A0A4Z2JH13_9TELE</name>
<keyword evidence="3" id="KW-1185">Reference proteome</keyword>
<feature type="compositionally biased region" description="Basic residues" evidence="1">
    <location>
        <begin position="1"/>
        <end position="12"/>
    </location>
</feature>
<comment type="caution">
    <text evidence="2">The sequence shown here is derived from an EMBL/GenBank/DDBJ whole genome shotgun (WGS) entry which is preliminary data.</text>
</comment>
<gene>
    <name evidence="2" type="ORF">EYF80_000539</name>
</gene>
<proteinExistence type="predicted"/>